<evidence type="ECO:0000256" key="1">
    <source>
        <dbReference type="ARBA" id="ARBA00022723"/>
    </source>
</evidence>
<evidence type="ECO:0000256" key="2">
    <source>
        <dbReference type="ARBA" id="ARBA00022801"/>
    </source>
</evidence>
<sequence>MEPSRYSILIVDRSSSERTYHQASQYPDSEDSTSLSLPFLAACGDGCICESDKQNIDDLVKIFLSIFSEVTTVPSGKKALSLLKDRTVGCPPTILLIDIDHTEGVSRDLYARKNSFIVPDSRHSINLQEFTTSRDTLYGLEFLNYVTKEISKGMLEQVIPIGLAKAIIEYYTPPESTVKIPFTPKLSQASELEQRNVLKNKLSEWDFNPHQLNDDELLKCVIIIFDHVMSLDELKELSVSTDQLHQLLFAIRQSYYDTNPYHNFTHAVDVLQAMFLFLCKLGLIPPLFSSKRQSNNVNKQRCRPNDLLTPVDAFALLLASIGHDVGHPGVSNTFLVQSQTPLAQVYNDISVLENFHVMTLFNLMQKYGFKIYKNDNGSVYNPKYNGFRKVIVSAILATDMELHNNYVCKIKEETKKFDSLGTKFIADSNLEQSRNTIIGALIKCADISNVARPYHIAASWSNVLLEEFKCQGDLERKLGLPIGPINDRYGKTTQSESQIGFIDFVALPLFKCVGDLIHELKFCVPYLEQNKKQWQERKENHNDDTHSLNHKNSGNDCRSLKHNSSRNDSGVIGKLSLFFILF</sequence>
<dbReference type="Gene3D" id="1.10.1300.10">
    <property type="entry name" value="3'5'-cyclic nucleotide phosphodiesterase, catalytic domain"/>
    <property type="match status" value="1"/>
</dbReference>
<keyword evidence="1 3" id="KW-0479">Metal-binding</keyword>
<dbReference type="InterPro" id="IPR003607">
    <property type="entry name" value="HD/PDEase_dom"/>
</dbReference>
<evidence type="ECO:0000313" key="6">
    <source>
        <dbReference type="EMBL" id="RIB09177.1"/>
    </source>
</evidence>
<dbReference type="GO" id="GO:0004114">
    <property type="term" value="F:3',5'-cyclic-nucleotide phosphodiesterase activity"/>
    <property type="evidence" value="ECO:0007669"/>
    <property type="project" value="InterPro"/>
</dbReference>
<feature type="domain" description="PDEase" evidence="5">
    <location>
        <begin position="178"/>
        <end position="541"/>
    </location>
</feature>
<feature type="region of interest" description="Disordered" evidence="4">
    <location>
        <begin position="535"/>
        <end position="566"/>
    </location>
</feature>
<feature type="compositionally biased region" description="Basic and acidic residues" evidence="4">
    <location>
        <begin position="535"/>
        <end position="547"/>
    </location>
</feature>
<gene>
    <name evidence="6" type="ORF">C2G38_2021638</name>
</gene>
<dbReference type="AlphaFoldDB" id="A0A397UJ82"/>
<reference evidence="6 7" key="1">
    <citation type="submission" date="2018-06" db="EMBL/GenBank/DDBJ databases">
        <title>Comparative genomics reveals the genomic features of Rhizophagus irregularis, R. cerebriforme, R. diaphanum and Gigaspora rosea, and their symbiotic lifestyle signature.</title>
        <authorList>
            <person name="Morin E."/>
            <person name="San Clemente H."/>
            <person name="Chen E.C.H."/>
            <person name="De La Providencia I."/>
            <person name="Hainaut M."/>
            <person name="Kuo A."/>
            <person name="Kohler A."/>
            <person name="Murat C."/>
            <person name="Tang N."/>
            <person name="Roy S."/>
            <person name="Loubradou J."/>
            <person name="Henrissat B."/>
            <person name="Grigoriev I.V."/>
            <person name="Corradi N."/>
            <person name="Roux C."/>
            <person name="Martin F.M."/>
        </authorList>
    </citation>
    <scope>NUCLEOTIDE SEQUENCE [LARGE SCALE GENOMIC DNA]</scope>
    <source>
        <strain evidence="6 7">DAOM 194757</strain>
    </source>
</reference>
<dbReference type="EC" id="3.1.4.-" evidence="3"/>
<dbReference type="SMART" id="SM00471">
    <property type="entry name" value="HDc"/>
    <property type="match status" value="1"/>
</dbReference>
<dbReference type="Pfam" id="PF00233">
    <property type="entry name" value="PDEase_I"/>
    <property type="match status" value="1"/>
</dbReference>
<dbReference type="SUPFAM" id="SSF109604">
    <property type="entry name" value="HD-domain/PDEase-like"/>
    <property type="match status" value="1"/>
</dbReference>
<dbReference type="GO" id="GO:0007165">
    <property type="term" value="P:signal transduction"/>
    <property type="evidence" value="ECO:0007669"/>
    <property type="project" value="InterPro"/>
</dbReference>
<dbReference type="PROSITE" id="PS51845">
    <property type="entry name" value="PDEASE_I_2"/>
    <property type="match status" value="1"/>
</dbReference>
<protein>
    <recommendedName>
        <fullName evidence="3">Phosphodiesterase</fullName>
        <ecNumber evidence="3">3.1.4.-</ecNumber>
    </recommendedName>
</protein>
<dbReference type="PANTHER" id="PTHR11347">
    <property type="entry name" value="CYCLIC NUCLEOTIDE PHOSPHODIESTERASE"/>
    <property type="match status" value="1"/>
</dbReference>
<dbReference type="Proteomes" id="UP000266673">
    <property type="component" value="Unassembled WGS sequence"/>
</dbReference>
<organism evidence="6 7">
    <name type="scientific">Gigaspora rosea</name>
    <dbReference type="NCBI Taxonomy" id="44941"/>
    <lineage>
        <taxon>Eukaryota</taxon>
        <taxon>Fungi</taxon>
        <taxon>Fungi incertae sedis</taxon>
        <taxon>Mucoromycota</taxon>
        <taxon>Glomeromycotina</taxon>
        <taxon>Glomeromycetes</taxon>
        <taxon>Diversisporales</taxon>
        <taxon>Gigasporaceae</taxon>
        <taxon>Gigaspora</taxon>
    </lineage>
</organism>
<dbReference type="GO" id="GO:0046872">
    <property type="term" value="F:metal ion binding"/>
    <property type="evidence" value="ECO:0007669"/>
    <property type="project" value="UniProtKB-KW"/>
</dbReference>
<dbReference type="InterPro" id="IPR002073">
    <property type="entry name" value="PDEase_catalytic_dom"/>
</dbReference>
<keyword evidence="2 3" id="KW-0378">Hydrolase</keyword>
<evidence type="ECO:0000259" key="5">
    <source>
        <dbReference type="PROSITE" id="PS51845"/>
    </source>
</evidence>
<proteinExistence type="inferred from homology"/>
<keyword evidence="7" id="KW-1185">Reference proteome</keyword>
<dbReference type="CDD" id="cd00077">
    <property type="entry name" value="HDc"/>
    <property type="match status" value="1"/>
</dbReference>
<dbReference type="InterPro" id="IPR023174">
    <property type="entry name" value="PDEase_CS"/>
</dbReference>
<comment type="caution">
    <text evidence="6">The sequence shown here is derived from an EMBL/GenBank/DDBJ whole genome shotgun (WGS) entry which is preliminary data.</text>
</comment>
<evidence type="ECO:0000313" key="7">
    <source>
        <dbReference type="Proteomes" id="UP000266673"/>
    </source>
</evidence>
<dbReference type="OrthoDB" id="546632at2759"/>
<evidence type="ECO:0000256" key="3">
    <source>
        <dbReference type="RuleBase" id="RU363067"/>
    </source>
</evidence>
<dbReference type="PROSITE" id="PS00126">
    <property type="entry name" value="PDEASE_I_1"/>
    <property type="match status" value="1"/>
</dbReference>
<comment type="cofactor">
    <cofactor evidence="3">
        <name>a divalent metal cation</name>
        <dbReference type="ChEBI" id="CHEBI:60240"/>
    </cofactor>
    <text evidence="3">Binds 2 divalent metal cations per subunit. Site 1 may preferentially bind zinc ions, while site 2 has a preference for magnesium and/or manganese ions.</text>
</comment>
<comment type="similarity">
    <text evidence="3">Belongs to the cyclic nucleotide phosphodiesterase family.</text>
</comment>
<evidence type="ECO:0000256" key="4">
    <source>
        <dbReference type="SAM" id="MobiDB-lite"/>
    </source>
</evidence>
<dbReference type="EMBL" id="QKWP01001406">
    <property type="protein sequence ID" value="RIB09177.1"/>
    <property type="molecule type" value="Genomic_DNA"/>
</dbReference>
<dbReference type="InterPro" id="IPR036971">
    <property type="entry name" value="PDEase_catalytic_dom_sf"/>
</dbReference>
<dbReference type="STRING" id="44941.A0A397UJ82"/>
<accession>A0A397UJ82</accession>
<name>A0A397UJ82_9GLOM</name>